<reference evidence="1 2" key="1">
    <citation type="submission" date="2016-05" db="EMBL/GenBank/DDBJ databases">
        <title>Niabella ginsenosidivorans BS26 whole genome sequencing.</title>
        <authorList>
            <person name="Im W.T."/>
            <person name="Siddiqi M.Z."/>
        </authorList>
    </citation>
    <scope>NUCLEOTIDE SEQUENCE [LARGE SCALE GENOMIC DNA]</scope>
    <source>
        <strain evidence="1 2">BS26</strain>
    </source>
</reference>
<evidence type="ECO:0000313" key="1">
    <source>
        <dbReference type="EMBL" id="ANH83246.1"/>
    </source>
</evidence>
<accession>A0A1A9I6K3</accession>
<dbReference type="KEGG" id="nia:A8C56_21710"/>
<dbReference type="EMBL" id="CP015772">
    <property type="protein sequence ID" value="ANH83246.1"/>
    <property type="molecule type" value="Genomic_DNA"/>
</dbReference>
<proteinExistence type="predicted"/>
<dbReference type="RefSeq" id="WP_067760644.1">
    <property type="nucleotide sequence ID" value="NZ_CP015772.1"/>
</dbReference>
<dbReference type="STRING" id="1176587.A8C56_21710"/>
<evidence type="ECO:0000313" key="2">
    <source>
        <dbReference type="Proteomes" id="UP000077667"/>
    </source>
</evidence>
<gene>
    <name evidence="1" type="ORF">A8C56_21710</name>
</gene>
<dbReference type="Proteomes" id="UP000077667">
    <property type="component" value="Chromosome"/>
</dbReference>
<name>A0A1A9I6K3_9BACT</name>
<keyword evidence="2" id="KW-1185">Reference proteome</keyword>
<evidence type="ECO:0008006" key="3">
    <source>
        <dbReference type="Google" id="ProtNLM"/>
    </source>
</evidence>
<organism evidence="1 2">
    <name type="scientific">Niabella ginsenosidivorans</name>
    <dbReference type="NCBI Taxonomy" id="1176587"/>
    <lineage>
        <taxon>Bacteria</taxon>
        <taxon>Pseudomonadati</taxon>
        <taxon>Bacteroidota</taxon>
        <taxon>Chitinophagia</taxon>
        <taxon>Chitinophagales</taxon>
        <taxon>Chitinophagaceae</taxon>
        <taxon>Niabella</taxon>
    </lineage>
</organism>
<dbReference type="AlphaFoldDB" id="A0A1A9I6K3"/>
<sequence>MNKGLVILFLALILPAAVLWANEDQRIVRFSFYGDSIRFRYDKSQSIDFNEAALSDASVNRFYAAIKQKDYTAVFNALNDYKTEKQPDDWLYYQLVRAIAQQISPKEKNYLRYTLYKWYFMLQSGYDPLLSINGNRLLFYIQCDENIYNIPYRMKDGRQYVCLNYHDYGSNIDFDRFPFAEIALATPQHHRSFSYKVTRLPVFPATDYVTKELKFSMYNQTYDYKIKVNPKIKTLFANYPTVDYNTYFSIPLSNETRASLITMLKKELKGLSVRNGVDYLMRFTRYAFPFEEDTYQFGQEKRLTPEQTLLYDGSDCEDRVLFFYYLVKEIYNLPMIVMVYPQHVTIAVKFHKPIGVPVIYNGEAYSVCEPTPQKEDIRIGQLLPQLKKESYEVAYVYKP</sequence>
<protein>
    <recommendedName>
        <fullName evidence="3">Transglutaminase-like domain-containing protein</fullName>
    </recommendedName>
</protein>